<gene>
    <name evidence="7" type="ORF">ACFPP7_11205</name>
</gene>
<sequence>MNSQNGFTLVELMIVVAIIGILSMVALPSYQQYVIRGRIPDATSNLATRRVQMEQFFQDNRTYAAAPACPTTADTTTSKYFDFSCASAATATSYTLQAVGKESMTGFVFTINQQNVKATTAVPTGWTANAACWVTSKGGTC</sequence>
<keyword evidence="5 6" id="KW-0472">Membrane</keyword>
<name>A0ABW0QAD0_9BURK</name>
<keyword evidence="2" id="KW-0488">Methylation</keyword>
<dbReference type="RefSeq" id="WP_068834490.1">
    <property type="nucleotide sequence ID" value="NZ_JBHSMX010000016.1"/>
</dbReference>
<dbReference type="NCBIfam" id="TIGR02532">
    <property type="entry name" value="IV_pilin_GFxxxE"/>
    <property type="match status" value="1"/>
</dbReference>
<dbReference type="PANTHER" id="PTHR30093:SF44">
    <property type="entry name" value="TYPE II SECRETION SYSTEM CORE PROTEIN G"/>
    <property type="match status" value="1"/>
</dbReference>
<evidence type="ECO:0000256" key="5">
    <source>
        <dbReference type="ARBA" id="ARBA00023136"/>
    </source>
</evidence>
<dbReference type="InterPro" id="IPR012902">
    <property type="entry name" value="N_methyl_site"/>
</dbReference>
<reference evidence="8" key="1">
    <citation type="journal article" date="2019" name="Int. J. Syst. Evol. Microbiol.">
        <title>The Global Catalogue of Microorganisms (GCM) 10K type strain sequencing project: providing services to taxonomists for standard genome sequencing and annotation.</title>
        <authorList>
            <consortium name="The Broad Institute Genomics Platform"/>
            <consortium name="The Broad Institute Genome Sequencing Center for Infectious Disease"/>
            <person name="Wu L."/>
            <person name="Ma J."/>
        </authorList>
    </citation>
    <scope>NUCLEOTIDE SEQUENCE [LARGE SCALE GENOMIC DNA]</scope>
    <source>
        <strain evidence="8">CGMCC 4.7277</strain>
    </source>
</reference>
<dbReference type="Gene3D" id="3.30.700.10">
    <property type="entry name" value="Glycoprotein, Type 4 Pilin"/>
    <property type="match status" value="1"/>
</dbReference>
<accession>A0ABW0QAD0</accession>
<keyword evidence="8" id="KW-1185">Reference proteome</keyword>
<evidence type="ECO:0000256" key="3">
    <source>
        <dbReference type="ARBA" id="ARBA00022692"/>
    </source>
</evidence>
<evidence type="ECO:0000256" key="4">
    <source>
        <dbReference type="ARBA" id="ARBA00022989"/>
    </source>
</evidence>
<protein>
    <submittedName>
        <fullName evidence="7">Type IV pilin protein</fullName>
    </submittedName>
</protein>
<evidence type="ECO:0000313" key="8">
    <source>
        <dbReference type="Proteomes" id="UP001596084"/>
    </source>
</evidence>
<organism evidence="7 8">
    <name type="scientific">Polaromonas jejuensis</name>
    <dbReference type="NCBI Taxonomy" id="457502"/>
    <lineage>
        <taxon>Bacteria</taxon>
        <taxon>Pseudomonadati</taxon>
        <taxon>Pseudomonadota</taxon>
        <taxon>Betaproteobacteria</taxon>
        <taxon>Burkholderiales</taxon>
        <taxon>Comamonadaceae</taxon>
        <taxon>Polaromonas</taxon>
    </lineage>
</organism>
<dbReference type="InterPro" id="IPR045584">
    <property type="entry name" value="Pilin-like"/>
</dbReference>
<dbReference type="Proteomes" id="UP001596084">
    <property type="component" value="Unassembled WGS sequence"/>
</dbReference>
<dbReference type="SUPFAM" id="SSF54523">
    <property type="entry name" value="Pili subunits"/>
    <property type="match status" value="1"/>
</dbReference>
<evidence type="ECO:0000313" key="7">
    <source>
        <dbReference type="EMBL" id="MFC5521483.1"/>
    </source>
</evidence>
<dbReference type="Pfam" id="PF16732">
    <property type="entry name" value="ComP_DUS"/>
    <property type="match status" value="1"/>
</dbReference>
<proteinExistence type="predicted"/>
<keyword evidence="3 6" id="KW-0812">Transmembrane</keyword>
<dbReference type="PRINTS" id="PR00813">
    <property type="entry name" value="BCTERIALGSPG"/>
</dbReference>
<dbReference type="EMBL" id="JBHSMX010000016">
    <property type="protein sequence ID" value="MFC5521483.1"/>
    <property type="molecule type" value="Genomic_DNA"/>
</dbReference>
<evidence type="ECO:0000256" key="2">
    <source>
        <dbReference type="ARBA" id="ARBA00022481"/>
    </source>
</evidence>
<evidence type="ECO:0000256" key="1">
    <source>
        <dbReference type="ARBA" id="ARBA00004167"/>
    </source>
</evidence>
<comment type="subcellular location">
    <subcellularLocation>
        <location evidence="1">Membrane</location>
        <topology evidence="1">Single-pass membrane protein</topology>
    </subcellularLocation>
</comment>
<comment type="caution">
    <text evidence="7">The sequence shown here is derived from an EMBL/GenBank/DDBJ whole genome shotgun (WGS) entry which is preliminary data.</text>
</comment>
<dbReference type="InterPro" id="IPR000983">
    <property type="entry name" value="Bac_GSPG_pilin"/>
</dbReference>
<dbReference type="Pfam" id="PF07963">
    <property type="entry name" value="N_methyl"/>
    <property type="match status" value="1"/>
</dbReference>
<evidence type="ECO:0000256" key="6">
    <source>
        <dbReference type="SAM" id="Phobius"/>
    </source>
</evidence>
<dbReference type="PANTHER" id="PTHR30093">
    <property type="entry name" value="GENERAL SECRETION PATHWAY PROTEIN G"/>
    <property type="match status" value="1"/>
</dbReference>
<feature type="transmembrane region" description="Helical" evidence="6">
    <location>
        <begin position="12"/>
        <end position="30"/>
    </location>
</feature>
<dbReference type="InterPro" id="IPR031982">
    <property type="entry name" value="PilE-like"/>
</dbReference>
<keyword evidence="4 6" id="KW-1133">Transmembrane helix</keyword>